<name>A0ABW4RF74_9BACL</name>
<dbReference type="Proteomes" id="UP001597233">
    <property type="component" value="Unassembled WGS sequence"/>
</dbReference>
<reference evidence="7" key="1">
    <citation type="journal article" date="2019" name="Int. J. Syst. Evol. Microbiol.">
        <title>The Global Catalogue of Microorganisms (GCM) 10K type strain sequencing project: providing services to taxonomists for standard genome sequencing and annotation.</title>
        <authorList>
            <consortium name="The Broad Institute Genomics Platform"/>
            <consortium name="The Broad Institute Genome Sequencing Center for Infectious Disease"/>
            <person name="Wu L."/>
            <person name="Ma J."/>
        </authorList>
    </citation>
    <scope>NUCLEOTIDE SEQUENCE [LARGE SCALE GENOMIC DNA]</scope>
    <source>
        <strain evidence="7">CCUG 54950</strain>
    </source>
</reference>
<dbReference type="SUPFAM" id="SSF53850">
    <property type="entry name" value="Periplasmic binding protein-like II"/>
    <property type="match status" value="1"/>
</dbReference>
<proteinExistence type="inferred from homology"/>
<dbReference type="InterPro" id="IPR036390">
    <property type="entry name" value="WH_DNA-bd_sf"/>
</dbReference>
<dbReference type="InterPro" id="IPR000847">
    <property type="entry name" value="LysR_HTH_N"/>
</dbReference>
<dbReference type="PANTHER" id="PTHR30126:SF40">
    <property type="entry name" value="HTH-TYPE TRANSCRIPTIONAL REGULATOR GLTR"/>
    <property type="match status" value="1"/>
</dbReference>
<keyword evidence="2" id="KW-0805">Transcription regulation</keyword>
<evidence type="ECO:0000256" key="1">
    <source>
        <dbReference type="ARBA" id="ARBA00009437"/>
    </source>
</evidence>
<keyword evidence="7" id="KW-1185">Reference proteome</keyword>
<evidence type="ECO:0000256" key="4">
    <source>
        <dbReference type="ARBA" id="ARBA00023163"/>
    </source>
</evidence>
<dbReference type="EMBL" id="JBHUEH010000006">
    <property type="protein sequence ID" value="MFD1884223.1"/>
    <property type="molecule type" value="Genomic_DNA"/>
</dbReference>
<organism evidence="6 7">
    <name type="scientific">Paenibacillus wenxiniae</name>
    <dbReference type="NCBI Taxonomy" id="1636843"/>
    <lineage>
        <taxon>Bacteria</taxon>
        <taxon>Bacillati</taxon>
        <taxon>Bacillota</taxon>
        <taxon>Bacilli</taxon>
        <taxon>Bacillales</taxon>
        <taxon>Paenibacillaceae</taxon>
        <taxon>Paenibacillus</taxon>
    </lineage>
</organism>
<protein>
    <submittedName>
        <fullName evidence="6">LysR family transcriptional regulator</fullName>
    </submittedName>
</protein>
<evidence type="ECO:0000256" key="2">
    <source>
        <dbReference type="ARBA" id="ARBA00023015"/>
    </source>
</evidence>
<dbReference type="CDD" id="cd05466">
    <property type="entry name" value="PBP2_LTTR_substrate"/>
    <property type="match status" value="1"/>
</dbReference>
<dbReference type="Pfam" id="PF00126">
    <property type="entry name" value="HTH_1"/>
    <property type="match status" value="1"/>
</dbReference>
<dbReference type="SUPFAM" id="SSF46785">
    <property type="entry name" value="Winged helix' DNA-binding domain"/>
    <property type="match status" value="1"/>
</dbReference>
<dbReference type="Pfam" id="PF03466">
    <property type="entry name" value="LysR_substrate"/>
    <property type="match status" value="1"/>
</dbReference>
<accession>A0ABW4RF74</accession>
<feature type="domain" description="HTH lysR-type" evidence="5">
    <location>
        <begin position="1"/>
        <end position="59"/>
    </location>
</feature>
<keyword evidence="4" id="KW-0804">Transcription</keyword>
<dbReference type="InterPro" id="IPR005119">
    <property type="entry name" value="LysR_subst-bd"/>
</dbReference>
<evidence type="ECO:0000256" key="3">
    <source>
        <dbReference type="ARBA" id="ARBA00023125"/>
    </source>
</evidence>
<sequence>MELLYLRTFCELVKWGTYTRTALELDYAQSSISNHIQRLEQLYGGQRLLVRSGNRVVPTAAGNRLLPYARQMLELQQTAHQALQAPCQQGDMLIIGTIESLSLHILPELLELFRAEHPQCKVRIVLASEPELLVQLQQGKIDVAFILDVPVQEEAITTTILFAVEMMVLLPADHALSEQTGVTAADLEGQPLILTEQGCTYRAYLLRTMQKAAIAADIRWEMAGMEAIRQAVEKRWGIGFLPLYAVQGMRIQQDSSEGIRVLPWAQPDMNLYTQLLYPTQPGKSVEALVRLSRLKFASGS</sequence>
<dbReference type="Gene3D" id="1.10.10.10">
    <property type="entry name" value="Winged helix-like DNA-binding domain superfamily/Winged helix DNA-binding domain"/>
    <property type="match status" value="1"/>
</dbReference>
<gene>
    <name evidence="6" type="ORF">ACFSC9_01630</name>
</gene>
<evidence type="ECO:0000259" key="5">
    <source>
        <dbReference type="PROSITE" id="PS50931"/>
    </source>
</evidence>
<evidence type="ECO:0000313" key="7">
    <source>
        <dbReference type="Proteomes" id="UP001597233"/>
    </source>
</evidence>
<dbReference type="InterPro" id="IPR036388">
    <property type="entry name" value="WH-like_DNA-bd_sf"/>
</dbReference>
<dbReference type="PANTHER" id="PTHR30126">
    <property type="entry name" value="HTH-TYPE TRANSCRIPTIONAL REGULATOR"/>
    <property type="match status" value="1"/>
</dbReference>
<dbReference type="PROSITE" id="PS50931">
    <property type="entry name" value="HTH_LYSR"/>
    <property type="match status" value="1"/>
</dbReference>
<comment type="similarity">
    <text evidence="1">Belongs to the LysR transcriptional regulatory family.</text>
</comment>
<dbReference type="RefSeq" id="WP_347326911.1">
    <property type="nucleotide sequence ID" value="NZ_JBCGUH010000017.1"/>
</dbReference>
<keyword evidence="3" id="KW-0238">DNA-binding</keyword>
<dbReference type="Gene3D" id="3.40.190.10">
    <property type="entry name" value="Periplasmic binding protein-like II"/>
    <property type="match status" value="2"/>
</dbReference>
<evidence type="ECO:0000313" key="6">
    <source>
        <dbReference type="EMBL" id="MFD1884223.1"/>
    </source>
</evidence>
<comment type="caution">
    <text evidence="6">The sequence shown here is derived from an EMBL/GenBank/DDBJ whole genome shotgun (WGS) entry which is preliminary data.</text>
</comment>